<organism evidence="4 5">
    <name type="scientific">Athelia psychrophila</name>
    <dbReference type="NCBI Taxonomy" id="1759441"/>
    <lineage>
        <taxon>Eukaryota</taxon>
        <taxon>Fungi</taxon>
        <taxon>Dikarya</taxon>
        <taxon>Basidiomycota</taxon>
        <taxon>Agaricomycotina</taxon>
        <taxon>Agaricomycetes</taxon>
        <taxon>Agaricomycetidae</taxon>
        <taxon>Atheliales</taxon>
        <taxon>Atheliaceae</taxon>
        <taxon>Athelia</taxon>
    </lineage>
</organism>
<sequence length="695" mass="75414">MPAKTDPPEGAIGNPPVFPAVAHKDTDAQRKEDEHRAKDSTPREKYDHPTGKIWSAGLFSATVTAFILESYGGLMPDPNAATVALLRQVSQQLAGNAVQNPTLAPGAFGPASSALRVNAFWTLSLCLALTCALAATLVQQWARHYTQAIQRRPAPHLQARMRVYLFKGMLKFKISAVVEGIPTLLHASVFLFFAGLVDFLYQINLPIALVTLFIIAACGGLYFLITILPVLHRQSPFRTPLSGPCWVILQLLGLLRHKSGKKWPRLVGSMTEGREFLAADPHHNRTKHASAGLSWLLKNLTEDAELQPFVEGIPAFCKKDDDADVMKNVLMDEDSKLLPRIIALLHTCDNSGSLKFAFRRVRSISFLNSMAKLCEIYAAHPDVSFLNAHEPALCHLIVPITKEADQQVASAAKFVVEVVVKHLVKCQHQLAQNHRLDHFPIRIRKWDLNPTRQHSTDPGVQSFAGNNVRFDSRDVSEDAIEEGSGDGTSQPAQATPGTLQMVQSQKLLANTPTAPCRVNAPTVEEGRDLWDGKDHADTSEATDFSHTVNPDDDIHLQKQEAETNGTVAPVTTPTLAEGKGDVDLTRPTPVTGLLQRPDSGYCQQQESEASTPMAPAAALKVEERGVDEELTESAQAIGGSEAVDSGDTIHPQQPGPLTHSSIRSATAPPVQEGNIDGEGEGEGKGESESESGGYI</sequence>
<evidence type="ECO:0000256" key="1">
    <source>
        <dbReference type="SAM" id="MobiDB-lite"/>
    </source>
</evidence>
<keyword evidence="2" id="KW-0812">Transmembrane</keyword>
<feature type="transmembrane region" description="Helical" evidence="2">
    <location>
        <begin position="208"/>
        <end position="231"/>
    </location>
</feature>
<accession>A0A166B8K0</accession>
<keyword evidence="2" id="KW-0472">Membrane</keyword>
<feature type="transmembrane region" description="Helical" evidence="2">
    <location>
        <begin position="119"/>
        <end position="138"/>
    </location>
</feature>
<feature type="transmembrane region" description="Helical" evidence="2">
    <location>
        <begin position="184"/>
        <end position="201"/>
    </location>
</feature>
<name>A0A166B8K0_9AGAM</name>
<dbReference type="InterPro" id="IPR045338">
    <property type="entry name" value="DUF6535"/>
</dbReference>
<feature type="compositionally biased region" description="Basic and acidic residues" evidence="1">
    <location>
        <begin position="22"/>
        <end position="47"/>
    </location>
</feature>
<dbReference type="Proteomes" id="UP000076532">
    <property type="component" value="Unassembled WGS sequence"/>
</dbReference>
<dbReference type="OrthoDB" id="3219854at2759"/>
<dbReference type="EMBL" id="KV417648">
    <property type="protein sequence ID" value="KZP12383.1"/>
    <property type="molecule type" value="Genomic_DNA"/>
</dbReference>
<feature type="domain" description="DUF6535" evidence="3">
    <location>
        <begin position="56"/>
        <end position="201"/>
    </location>
</feature>
<feature type="compositionally biased region" description="Polar residues" evidence="1">
    <location>
        <begin position="539"/>
        <end position="548"/>
    </location>
</feature>
<protein>
    <recommendedName>
        <fullName evidence="3">DUF6535 domain-containing protein</fullName>
    </recommendedName>
</protein>
<feature type="region of interest" description="Disordered" evidence="1">
    <location>
        <begin position="589"/>
        <end position="695"/>
    </location>
</feature>
<feature type="compositionally biased region" description="Basic and acidic residues" evidence="1">
    <location>
        <begin position="527"/>
        <end position="538"/>
    </location>
</feature>
<evidence type="ECO:0000313" key="5">
    <source>
        <dbReference type="Proteomes" id="UP000076532"/>
    </source>
</evidence>
<keyword evidence="2" id="KW-1133">Transmembrane helix</keyword>
<feature type="region of interest" description="Disordered" evidence="1">
    <location>
        <begin position="527"/>
        <end position="551"/>
    </location>
</feature>
<proteinExistence type="predicted"/>
<dbReference type="AlphaFoldDB" id="A0A166B8K0"/>
<evidence type="ECO:0000313" key="4">
    <source>
        <dbReference type="EMBL" id="KZP12383.1"/>
    </source>
</evidence>
<evidence type="ECO:0000256" key="2">
    <source>
        <dbReference type="SAM" id="Phobius"/>
    </source>
</evidence>
<keyword evidence="5" id="KW-1185">Reference proteome</keyword>
<feature type="transmembrane region" description="Helical" evidence="2">
    <location>
        <begin position="53"/>
        <end position="74"/>
    </location>
</feature>
<gene>
    <name evidence="4" type="ORF">FIBSPDRAFT_936959</name>
</gene>
<feature type="region of interest" description="Disordered" evidence="1">
    <location>
        <begin position="1"/>
        <end position="47"/>
    </location>
</feature>
<reference evidence="4 5" key="1">
    <citation type="journal article" date="2016" name="Mol. Biol. Evol.">
        <title>Comparative Genomics of Early-Diverging Mushroom-Forming Fungi Provides Insights into the Origins of Lignocellulose Decay Capabilities.</title>
        <authorList>
            <person name="Nagy L.G."/>
            <person name="Riley R."/>
            <person name="Tritt A."/>
            <person name="Adam C."/>
            <person name="Daum C."/>
            <person name="Floudas D."/>
            <person name="Sun H."/>
            <person name="Yadav J.S."/>
            <person name="Pangilinan J."/>
            <person name="Larsson K.H."/>
            <person name="Matsuura K."/>
            <person name="Barry K."/>
            <person name="Labutti K."/>
            <person name="Kuo R."/>
            <person name="Ohm R.A."/>
            <person name="Bhattacharya S.S."/>
            <person name="Shirouzu T."/>
            <person name="Yoshinaga Y."/>
            <person name="Martin F.M."/>
            <person name="Grigoriev I.V."/>
            <person name="Hibbett D.S."/>
        </authorList>
    </citation>
    <scope>NUCLEOTIDE SEQUENCE [LARGE SCALE GENOMIC DNA]</scope>
    <source>
        <strain evidence="4 5">CBS 109695</strain>
    </source>
</reference>
<evidence type="ECO:0000259" key="3">
    <source>
        <dbReference type="Pfam" id="PF20153"/>
    </source>
</evidence>
<dbReference type="Pfam" id="PF20153">
    <property type="entry name" value="DUF6535"/>
    <property type="match status" value="1"/>
</dbReference>
<feature type="compositionally biased region" description="Polar residues" evidence="1">
    <location>
        <begin position="601"/>
        <end position="610"/>
    </location>
</feature>